<sequence>MDWHRFLFLLLALTLCTAVLCIELNEKKGKSKESDKSDGNNEDTIQIVISNTNQPDEEGSTEEDDGLKEQNEGNKLKFVLDKQFIFNTFQQSPVDPIGATSSFRGTVGKRNTEVPGEWAYHVAGEEDSQHKQEAMNRYNEGLVTLFPIPQKSEETVPKPTPSLLSTSVYIRTSVGKSSQVAKAYDQFKQASPHHHVSRELIGFANLLGQHGVEFNIPKAYELFSNLSSLGYPNSQFAMGLFGAYGLVGKMDPAVALLHYTFGAVSGSAFSSMALGYRYWGGIGVQASCERALEQYRTVASIVASEVSEAGVGPAIQRVRLLDELEGDRGTSTSSGSNVLNSDILDYYTMLAERGDVQAQVGLGQLHFQGGRGISPDHHLALRYFQRAADAGSPVAMAFLGKMFLEGNDAVEPDYNQALRWFQRAAEQGSPVGQSGMGLMHLNGKGLPRDPSKALQYFTMAAEQGWVDGQLHLGNMYVSGIGVRRDYNLAAKYYNLAAQSGHILAIYNLAQMHATGTGMMRSCTAAVELYKSVAERGRWGLLLTEAYTHYQEKRFSNSLILYLLLSELGYEAAQSNAAFMFERGEIGDQIYGLLNSSNITPNAMLSKALQQWSRSASQGYSPARVRLGDYYYYGWGTSRDYTHAATQYRVASESNRNAQAMFNLAYMHENGLGLKQDLHLAKRFYDMAAETSNDAKVPVALALVKLQVVSYFKGVGLLSGVEEGGATTIITPEGDASFFDFVPKKPNTEQVNHNDHELDEYWDLYLITLLIGILGLLLYGRHQANGRNIRNNAGG</sequence>
<evidence type="ECO:0000313" key="6">
    <source>
        <dbReference type="Proteomes" id="UP001642540"/>
    </source>
</evidence>
<comment type="caution">
    <text evidence="5">The sequence shown here is derived from an EMBL/GenBank/DDBJ whole genome shotgun (WGS) entry which is preliminary data.</text>
</comment>
<dbReference type="EMBL" id="CAXLJM020000024">
    <property type="protein sequence ID" value="CAL8090827.1"/>
    <property type="molecule type" value="Genomic_DNA"/>
</dbReference>
<dbReference type="PANTHER" id="PTHR11102">
    <property type="entry name" value="SEL-1-LIKE PROTEIN"/>
    <property type="match status" value="1"/>
</dbReference>
<dbReference type="InterPro" id="IPR050767">
    <property type="entry name" value="Sel1_AlgK"/>
</dbReference>
<feature type="compositionally biased region" description="Basic and acidic residues" evidence="2">
    <location>
        <begin position="30"/>
        <end position="39"/>
    </location>
</feature>
<comment type="similarity">
    <text evidence="1">Belongs to the sel-1 family.</text>
</comment>
<keyword evidence="3" id="KW-1133">Transmembrane helix</keyword>
<keyword evidence="6" id="KW-1185">Reference proteome</keyword>
<keyword evidence="4" id="KW-0732">Signal</keyword>
<dbReference type="SUPFAM" id="SSF81901">
    <property type="entry name" value="HCP-like"/>
    <property type="match status" value="3"/>
</dbReference>
<organism evidence="5 6">
    <name type="scientific">Orchesella dallaii</name>
    <dbReference type="NCBI Taxonomy" id="48710"/>
    <lineage>
        <taxon>Eukaryota</taxon>
        <taxon>Metazoa</taxon>
        <taxon>Ecdysozoa</taxon>
        <taxon>Arthropoda</taxon>
        <taxon>Hexapoda</taxon>
        <taxon>Collembola</taxon>
        <taxon>Entomobryomorpha</taxon>
        <taxon>Entomobryoidea</taxon>
        <taxon>Orchesellidae</taxon>
        <taxon>Orchesellinae</taxon>
        <taxon>Orchesella</taxon>
    </lineage>
</organism>
<dbReference type="InterPro" id="IPR006597">
    <property type="entry name" value="Sel1-like"/>
</dbReference>
<feature type="compositionally biased region" description="Polar residues" evidence="2">
    <location>
        <begin position="42"/>
        <end position="54"/>
    </location>
</feature>
<feature type="signal peptide" evidence="4">
    <location>
        <begin position="1"/>
        <end position="18"/>
    </location>
</feature>
<feature type="transmembrane region" description="Helical" evidence="3">
    <location>
        <begin position="760"/>
        <end position="779"/>
    </location>
</feature>
<evidence type="ECO:0000256" key="4">
    <source>
        <dbReference type="SAM" id="SignalP"/>
    </source>
</evidence>
<dbReference type="Pfam" id="PF08238">
    <property type="entry name" value="Sel1"/>
    <property type="match status" value="8"/>
</dbReference>
<dbReference type="PANTHER" id="PTHR11102:SF147">
    <property type="entry name" value="SEL1L ADAPTOR SUBUNIT OF ERAD E3 UBIQUITIN LIGASE"/>
    <property type="match status" value="1"/>
</dbReference>
<reference evidence="5 6" key="1">
    <citation type="submission" date="2024-08" db="EMBL/GenBank/DDBJ databases">
        <authorList>
            <person name="Cucini C."/>
            <person name="Frati F."/>
        </authorList>
    </citation>
    <scope>NUCLEOTIDE SEQUENCE [LARGE SCALE GENOMIC DNA]</scope>
</reference>
<name>A0ABP1Q685_9HEXA</name>
<dbReference type="Proteomes" id="UP001642540">
    <property type="component" value="Unassembled WGS sequence"/>
</dbReference>
<keyword evidence="3" id="KW-0472">Membrane</keyword>
<evidence type="ECO:0000256" key="1">
    <source>
        <dbReference type="ARBA" id="ARBA00038101"/>
    </source>
</evidence>
<feature type="chain" id="PRO_5046020447" description="Protein sel-1 1" evidence="4">
    <location>
        <begin position="19"/>
        <end position="794"/>
    </location>
</feature>
<accession>A0ABP1Q685</accession>
<dbReference type="SMART" id="SM00671">
    <property type="entry name" value="SEL1"/>
    <property type="match status" value="10"/>
</dbReference>
<protein>
    <recommendedName>
        <fullName evidence="7">Protein sel-1 1</fullName>
    </recommendedName>
</protein>
<keyword evidence="3" id="KW-0812">Transmembrane</keyword>
<feature type="region of interest" description="Disordered" evidence="2">
    <location>
        <begin position="30"/>
        <end position="69"/>
    </location>
</feature>
<proteinExistence type="inferred from homology"/>
<dbReference type="Gene3D" id="1.25.40.10">
    <property type="entry name" value="Tetratricopeptide repeat domain"/>
    <property type="match status" value="3"/>
</dbReference>
<feature type="compositionally biased region" description="Acidic residues" evidence="2">
    <location>
        <begin position="55"/>
        <end position="66"/>
    </location>
</feature>
<evidence type="ECO:0000256" key="2">
    <source>
        <dbReference type="SAM" id="MobiDB-lite"/>
    </source>
</evidence>
<evidence type="ECO:0008006" key="7">
    <source>
        <dbReference type="Google" id="ProtNLM"/>
    </source>
</evidence>
<evidence type="ECO:0000313" key="5">
    <source>
        <dbReference type="EMBL" id="CAL8090827.1"/>
    </source>
</evidence>
<dbReference type="InterPro" id="IPR011990">
    <property type="entry name" value="TPR-like_helical_dom_sf"/>
</dbReference>
<evidence type="ECO:0000256" key="3">
    <source>
        <dbReference type="SAM" id="Phobius"/>
    </source>
</evidence>
<gene>
    <name evidence="5" type="ORF">ODALV1_LOCUS7760</name>
</gene>